<evidence type="ECO:0000256" key="9">
    <source>
        <dbReference type="ARBA" id="ARBA00023136"/>
    </source>
</evidence>
<dbReference type="SUPFAM" id="SSF56935">
    <property type="entry name" value="Porins"/>
    <property type="match status" value="1"/>
</dbReference>
<keyword evidence="10 11" id="KW-0998">Cell outer membrane</keyword>
<dbReference type="AlphaFoldDB" id="A0A1X6ZLE4"/>
<evidence type="ECO:0000256" key="12">
    <source>
        <dbReference type="PROSITE-ProRule" id="PRU10144"/>
    </source>
</evidence>
<dbReference type="InterPro" id="IPR037066">
    <property type="entry name" value="Plug_dom_sf"/>
</dbReference>
<dbReference type="InterPro" id="IPR000531">
    <property type="entry name" value="Beta-barrel_TonB"/>
</dbReference>
<keyword evidence="7" id="KW-0408">Iron</keyword>
<dbReference type="Gene3D" id="2.170.130.10">
    <property type="entry name" value="TonB-dependent receptor, plug domain"/>
    <property type="match status" value="1"/>
</dbReference>
<keyword evidence="3 11" id="KW-1134">Transmembrane beta strand</keyword>
<evidence type="ECO:0000313" key="16">
    <source>
        <dbReference type="Proteomes" id="UP000193963"/>
    </source>
</evidence>
<evidence type="ECO:0000256" key="5">
    <source>
        <dbReference type="ARBA" id="ARBA00022692"/>
    </source>
</evidence>
<keyword evidence="6" id="KW-0732">Signal</keyword>
<evidence type="ECO:0000256" key="3">
    <source>
        <dbReference type="ARBA" id="ARBA00022452"/>
    </source>
</evidence>
<comment type="subcellular location">
    <subcellularLocation>
        <location evidence="1 11">Cell outer membrane</location>
        <topology evidence="1 11">Multi-pass membrane protein</topology>
    </subcellularLocation>
</comment>
<dbReference type="Pfam" id="PF07715">
    <property type="entry name" value="Plug"/>
    <property type="match status" value="1"/>
</dbReference>
<evidence type="ECO:0000256" key="4">
    <source>
        <dbReference type="ARBA" id="ARBA00022496"/>
    </source>
</evidence>
<dbReference type="PROSITE" id="PS52016">
    <property type="entry name" value="TONB_DEPENDENT_REC_3"/>
    <property type="match status" value="1"/>
</dbReference>
<dbReference type="Pfam" id="PF00593">
    <property type="entry name" value="TonB_dep_Rec_b-barrel"/>
    <property type="match status" value="1"/>
</dbReference>
<dbReference type="GO" id="GO:0033214">
    <property type="term" value="P:siderophore-iron import into cell"/>
    <property type="evidence" value="ECO:0007669"/>
    <property type="project" value="TreeGrafter"/>
</dbReference>
<evidence type="ECO:0000256" key="10">
    <source>
        <dbReference type="ARBA" id="ARBA00023237"/>
    </source>
</evidence>
<dbReference type="Proteomes" id="UP000193963">
    <property type="component" value="Unassembled WGS sequence"/>
</dbReference>
<dbReference type="PROSITE" id="PS01156">
    <property type="entry name" value="TONB_DEPENDENT_REC_2"/>
    <property type="match status" value="1"/>
</dbReference>
<keyword evidence="5 11" id="KW-0812">Transmembrane</keyword>
<organism evidence="15 16">
    <name type="scientific">Pseudooceanicola marinus</name>
    <dbReference type="NCBI Taxonomy" id="396013"/>
    <lineage>
        <taxon>Bacteria</taxon>
        <taxon>Pseudomonadati</taxon>
        <taxon>Pseudomonadota</taxon>
        <taxon>Alphaproteobacteria</taxon>
        <taxon>Rhodobacterales</taxon>
        <taxon>Paracoccaceae</taxon>
        <taxon>Pseudooceanicola</taxon>
    </lineage>
</organism>
<dbReference type="Gene3D" id="2.40.170.20">
    <property type="entry name" value="TonB-dependent receptor, beta-barrel domain"/>
    <property type="match status" value="1"/>
</dbReference>
<keyword evidence="15" id="KW-0675">Receptor</keyword>
<dbReference type="PANTHER" id="PTHR30442:SF0">
    <property type="entry name" value="FE(3+) DICITRATE TRANSPORT PROTEIN FECA"/>
    <property type="match status" value="1"/>
</dbReference>
<dbReference type="InterPro" id="IPR036942">
    <property type="entry name" value="Beta-barrel_TonB_sf"/>
</dbReference>
<dbReference type="InterPro" id="IPR039426">
    <property type="entry name" value="TonB-dep_rcpt-like"/>
</dbReference>
<protein>
    <submittedName>
        <fullName evidence="15">TonB-dependent heme receptor A</fullName>
    </submittedName>
</protein>
<dbReference type="InterPro" id="IPR012910">
    <property type="entry name" value="Plug_dom"/>
</dbReference>
<keyword evidence="4" id="KW-0410">Iron transport</keyword>
<accession>A0A1X6ZLE4</accession>
<feature type="short sequence motif" description="TonB C-terminal box" evidence="12">
    <location>
        <begin position="852"/>
        <end position="869"/>
    </location>
</feature>
<dbReference type="SMART" id="SM00965">
    <property type="entry name" value="STN"/>
    <property type="match status" value="1"/>
</dbReference>
<evidence type="ECO:0000256" key="1">
    <source>
        <dbReference type="ARBA" id="ARBA00004571"/>
    </source>
</evidence>
<dbReference type="InterPro" id="IPR011662">
    <property type="entry name" value="Secretin/TonB_short_N"/>
</dbReference>
<dbReference type="GO" id="GO:0009279">
    <property type="term" value="C:cell outer membrane"/>
    <property type="evidence" value="ECO:0007669"/>
    <property type="project" value="UniProtKB-SubCell"/>
</dbReference>
<keyword evidence="4" id="KW-0406">Ion transport</keyword>
<keyword evidence="2 11" id="KW-0813">Transport</keyword>
<gene>
    <name evidence="15" type="primary">tdhA_2</name>
    <name evidence="15" type="ORF">PSM7751_02670</name>
</gene>
<dbReference type="InterPro" id="IPR010917">
    <property type="entry name" value="TonB_rcpt_CS"/>
</dbReference>
<keyword evidence="8 13" id="KW-0798">TonB box</keyword>
<reference evidence="15 16" key="1">
    <citation type="submission" date="2017-03" db="EMBL/GenBank/DDBJ databases">
        <authorList>
            <person name="Afonso C.L."/>
            <person name="Miller P.J."/>
            <person name="Scott M.A."/>
            <person name="Spackman E."/>
            <person name="Goraichik I."/>
            <person name="Dimitrov K.M."/>
            <person name="Suarez D.L."/>
            <person name="Swayne D.E."/>
        </authorList>
    </citation>
    <scope>NUCLEOTIDE SEQUENCE [LARGE SCALE GENOMIC DNA]</scope>
    <source>
        <strain evidence="15 16">CECT 7751</strain>
    </source>
</reference>
<keyword evidence="9 11" id="KW-0472">Membrane</keyword>
<proteinExistence type="inferred from homology"/>
<evidence type="ECO:0000256" key="11">
    <source>
        <dbReference type="PROSITE-ProRule" id="PRU01360"/>
    </source>
</evidence>
<evidence type="ECO:0000256" key="13">
    <source>
        <dbReference type="RuleBase" id="RU003357"/>
    </source>
</evidence>
<evidence type="ECO:0000256" key="2">
    <source>
        <dbReference type="ARBA" id="ARBA00022448"/>
    </source>
</evidence>
<dbReference type="Gene3D" id="3.55.50.30">
    <property type="match status" value="1"/>
</dbReference>
<evidence type="ECO:0000256" key="6">
    <source>
        <dbReference type="ARBA" id="ARBA00022729"/>
    </source>
</evidence>
<name>A0A1X6ZLE4_9RHOB</name>
<evidence type="ECO:0000313" key="15">
    <source>
        <dbReference type="EMBL" id="SLN54809.1"/>
    </source>
</evidence>
<sequence length="869" mass="93514">MNSYPSSRRGRSPRRAAVLRALMSATALGLAAGAPLLLAPLAAVAQPAMVEIDLPALPMAEALSRLSRLTGLQIAYDSSVVAGLTSPAVAGRMPPSDALYRVISGSGLDASFVGDRTVSITLFGAVGTDNEGTILLDPIRVQREVEGYSEATTYETAGSVTYYSPEEIDRFRGTSVGDFLKGNPGVLNGDNRNSGALDVNVRGMQGQGRVPVVIDGAFQESTVYRGYSGIAGRTYLDPDLVGSVAIEKGPSSGADGAGATGGVVRVSTLKPADIIPAGQNIGVRLKFGLIGNTSKVPETFTVGAGNGSAERMDMPDALDFSAGHSGSIAIAQRLGNFEFLAAYARRDVGNYFAGSEEGGPDNTGLNRYGRGEEVLNTSQDNTSYLLRGIYSWGDGQSVDLAFSRYESDYGELMPSQIIRFNSGWQSPLSHVDVDTLSARYRWNPEANDLIDLKVDVFGTSNLTNIVTGYGFSFGGIPPQAAPLQFVSESKQWGISLSNTSRLDLSGRPLTLAYGLSWRHESLQPPDNLEAYRYDHPNTMFDVDGRDGWRNAASAFVSARFEPSDRLTLEGSLRYVFAESQDNSATPAYIDNGAGGLDRVNFYNHQKTSGTAPIFSALYQLTPDLQIYGKYAEAYRTASLFETTKGFSASPDPLSDLRPEHAKLKEVGVNYQRPGLITGDDLFQAKFAVFDNLIEDYITRGTPPGASFANIEHARLRGAELSLRYDSARVFAELTATRYTSTEYCDDQGVCLSGGTKQGYVQLHVPPEDSATLTLGGRFMQERLELGTRISYIGDRAATTASSSTGGYTTMINWEPYTLVDVFGSYQVNDLMSVDLAVDNVTDQYYMDSLTLGLMPSPGRTVRFGLTANF</sequence>
<keyword evidence="16" id="KW-1185">Reference proteome</keyword>
<comment type="similarity">
    <text evidence="11 13">Belongs to the TonB-dependent receptor family.</text>
</comment>
<evidence type="ECO:0000256" key="7">
    <source>
        <dbReference type="ARBA" id="ARBA00023004"/>
    </source>
</evidence>
<evidence type="ECO:0000256" key="8">
    <source>
        <dbReference type="ARBA" id="ARBA00023077"/>
    </source>
</evidence>
<dbReference type="Pfam" id="PF07660">
    <property type="entry name" value="STN"/>
    <property type="match status" value="1"/>
</dbReference>
<dbReference type="EMBL" id="FWFN01000005">
    <property type="protein sequence ID" value="SLN54809.1"/>
    <property type="molecule type" value="Genomic_DNA"/>
</dbReference>
<feature type="domain" description="Secretin/TonB short N-terminal" evidence="14">
    <location>
        <begin position="72"/>
        <end position="123"/>
    </location>
</feature>
<dbReference type="PANTHER" id="PTHR30442">
    <property type="entry name" value="IRON III DICITRATE TRANSPORT PROTEIN FECA"/>
    <property type="match status" value="1"/>
</dbReference>
<dbReference type="RefSeq" id="WP_085888710.1">
    <property type="nucleotide sequence ID" value="NZ_FWFN01000005.1"/>
</dbReference>
<evidence type="ECO:0000259" key="14">
    <source>
        <dbReference type="SMART" id="SM00965"/>
    </source>
</evidence>
<dbReference type="OrthoDB" id="9796221at2"/>